<dbReference type="InterPro" id="IPR016155">
    <property type="entry name" value="Mopterin_synth/thiamin_S_b"/>
</dbReference>
<dbReference type="EMBL" id="CP020559">
    <property type="protein sequence ID" value="ARE88475.1"/>
    <property type="molecule type" value="Genomic_DNA"/>
</dbReference>
<evidence type="ECO:0000313" key="1">
    <source>
        <dbReference type="EMBL" id="AOY77858.1"/>
    </source>
</evidence>
<dbReference type="InterPro" id="IPR003749">
    <property type="entry name" value="ThiS/MoaD-like"/>
</dbReference>
<sequence length="65" mass="7410">MEVTLNKDKVSIAENTTILELLHEKGYNDMIAIFINGKQLLQKEYENHVLKENDIIKVIRILGGG</sequence>
<dbReference type="Proteomes" id="UP000177894">
    <property type="component" value="Chromosome"/>
</dbReference>
<dbReference type="Gene3D" id="3.10.20.30">
    <property type="match status" value="1"/>
</dbReference>
<evidence type="ECO:0000313" key="2">
    <source>
        <dbReference type="EMBL" id="ARE88475.1"/>
    </source>
</evidence>
<accession>A0AAC9RQL2</accession>
<gene>
    <name evidence="1" type="ORF">BJL90_19530</name>
    <name evidence="2" type="ORF">CLFO_28780</name>
</gene>
<dbReference type="SUPFAM" id="SSF54285">
    <property type="entry name" value="MoaD/ThiS"/>
    <property type="match status" value="1"/>
</dbReference>
<dbReference type="EMBL" id="CP017603">
    <property type="protein sequence ID" value="AOY77858.1"/>
    <property type="molecule type" value="Genomic_DNA"/>
</dbReference>
<dbReference type="AlphaFoldDB" id="A0AAC9RQL2"/>
<organism evidence="2 4">
    <name type="scientific">Clostridium formicaceticum</name>
    <dbReference type="NCBI Taxonomy" id="1497"/>
    <lineage>
        <taxon>Bacteria</taxon>
        <taxon>Bacillati</taxon>
        <taxon>Bacillota</taxon>
        <taxon>Clostridia</taxon>
        <taxon>Eubacteriales</taxon>
        <taxon>Clostridiaceae</taxon>
        <taxon>Clostridium</taxon>
    </lineage>
</organism>
<reference evidence="2 4" key="2">
    <citation type="submission" date="2017-03" db="EMBL/GenBank/DDBJ databases">
        <title>Complete sequence of Clostridium formicaceticum DSM 92.</title>
        <authorList>
            <person name="Poehlein A."/>
            <person name="Karl M."/>
            <person name="Bengelsdorf F.R."/>
            <person name="Duerre P."/>
            <person name="Daniel R."/>
        </authorList>
    </citation>
    <scope>NUCLEOTIDE SEQUENCE [LARGE SCALE GENOMIC DNA]</scope>
    <source>
        <strain evidence="2 4">DSM 92</strain>
    </source>
</reference>
<dbReference type="Pfam" id="PF02597">
    <property type="entry name" value="ThiS"/>
    <property type="match status" value="1"/>
</dbReference>
<dbReference type="InterPro" id="IPR010035">
    <property type="entry name" value="Thi_S"/>
</dbReference>
<name>A0AAC9RQL2_9CLOT</name>
<evidence type="ECO:0000313" key="3">
    <source>
        <dbReference type="Proteomes" id="UP000177894"/>
    </source>
</evidence>
<proteinExistence type="predicted"/>
<dbReference type="CDD" id="cd00565">
    <property type="entry name" value="Ubl_ThiS"/>
    <property type="match status" value="1"/>
</dbReference>
<dbReference type="NCBIfam" id="TIGR01683">
    <property type="entry name" value="thiS"/>
    <property type="match status" value="1"/>
</dbReference>
<reference evidence="1 3" key="1">
    <citation type="submission" date="2016-10" db="EMBL/GenBank/DDBJ databases">
        <title>Complete Genome Sequence of Acetogen Clostridium formicoaceticum ATCC 27076.</title>
        <authorList>
            <person name="Bao T."/>
            <person name="Cheng C."/>
            <person name="Zhao J."/>
            <person name="Yang S.-T."/>
            <person name="Wang J."/>
            <person name="Wang M."/>
        </authorList>
    </citation>
    <scope>NUCLEOTIDE SEQUENCE [LARGE SCALE GENOMIC DNA]</scope>
    <source>
        <strain evidence="1 3">ATCC 27076</strain>
    </source>
</reference>
<dbReference type="RefSeq" id="WP_070972146.1">
    <property type="nucleotide sequence ID" value="NZ_CP017603.1"/>
</dbReference>
<dbReference type="Proteomes" id="UP000192478">
    <property type="component" value="Chromosome"/>
</dbReference>
<dbReference type="KEGG" id="cfm:BJL90_19530"/>
<protein>
    <submittedName>
        <fullName evidence="2">Sulfur carrier protein ThiS</fullName>
    </submittedName>
    <submittedName>
        <fullName evidence="1">Thiamine biosynthesis protein ThiS</fullName>
    </submittedName>
</protein>
<keyword evidence="3" id="KW-1185">Reference proteome</keyword>
<evidence type="ECO:0000313" key="4">
    <source>
        <dbReference type="Proteomes" id="UP000192478"/>
    </source>
</evidence>
<dbReference type="InterPro" id="IPR012675">
    <property type="entry name" value="Beta-grasp_dom_sf"/>
</dbReference>